<dbReference type="InterPro" id="IPR051016">
    <property type="entry name" value="Diverse_Substrate_AcTransf"/>
</dbReference>
<dbReference type="Pfam" id="PF00583">
    <property type="entry name" value="Acetyltransf_1"/>
    <property type="match status" value="1"/>
</dbReference>
<dbReference type="AlphaFoldDB" id="N9F585"/>
<organism evidence="4 5">
    <name type="scientific">Acinetobacter beijerinckii ANC 3835</name>
    <dbReference type="NCBI Taxonomy" id="1217649"/>
    <lineage>
        <taxon>Bacteria</taxon>
        <taxon>Pseudomonadati</taxon>
        <taxon>Pseudomonadota</taxon>
        <taxon>Gammaproteobacteria</taxon>
        <taxon>Moraxellales</taxon>
        <taxon>Moraxellaceae</taxon>
        <taxon>Acinetobacter</taxon>
    </lineage>
</organism>
<dbReference type="InterPro" id="IPR016181">
    <property type="entry name" value="Acyl_CoA_acyltransferase"/>
</dbReference>
<evidence type="ECO:0000256" key="1">
    <source>
        <dbReference type="ARBA" id="ARBA00022679"/>
    </source>
</evidence>
<accession>N9F585</accession>
<evidence type="ECO:0000259" key="3">
    <source>
        <dbReference type="PROSITE" id="PS51186"/>
    </source>
</evidence>
<dbReference type="InterPro" id="IPR000182">
    <property type="entry name" value="GNAT_dom"/>
</dbReference>
<dbReference type="EMBL" id="APQK01000019">
    <property type="protein sequence ID" value="ENW02475.1"/>
    <property type="molecule type" value="Genomic_DNA"/>
</dbReference>
<evidence type="ECO:0000256" key="2">
    <source>
        <dbReference type="ARBA" id="ARBA00023315"/>
    </source>
</evidence>
<dbReference type="SUPFAM" id="SSF55729">
    <property type="entry name" value="Acyl-CoA N-acyltransferases (Nat)"/>
    <property type="match status" value="1"/>
</dbReference>
<gene>
    <name evidence="4" type="ORF">F934_03336</name>
</gene>
<protein>
    <recommendedName>
        <fullName evidence="3">N-acetyltransferase domain-containing protein</fullName>
    </recommendedName>
</protein>
<keyword evidence="2" id="KW-0012">Acyltransferase</keyword>
<comment type="caution">
    <text evidence="4">The sequence shown here is derived from an EMBL/GenBank/DDBJ whole genome shotgun (WGS) entry which is preliminary data.</text>
</comment>
<dbReference type="OrthoDB" id="9805924at2"/>
<keyword evidence="1" id="KW-0808">Transferase</keyword>
<evidence type="ECO:0000313" key="5">
    <source>
        <dbReference type="Proteomes" id="UP000018417"/>
    </source>
</evidence>
<dbReference type="PROSITE" id="PS51186">
    <property type="entry name" value="GNAT"/>
    <property type="match status" value="1"/>
</dbReference>
<dbReference type="PANTHER" id="PTHR10545:SF42">
    <property type="entry name" value="ACETYLTRANSFERASE"/>
    <property type="match status" value="1"/>
</dbReference>
<dbReference type="HOGENOM" id="CLU_013985_32_1_6"/>
<dbReference type="CDD" id="cd04301">
    <property type="entry name" value="NAT_SF"/>
    <property type="match status" value="1"/>
</dbReference>
<proteinExistence type="predicted"/>
<reference evidence="4 5" key="1">
    <citation type="submission" date="2013-02" db="EMBL/GenBank/DDBJ databases">
        <title>The Genome Sequence of Acinetobacter beijerinckii ANC 3835.</title>
        <authorList>
            <consortium name="The Broad Institute Genome Sequencing Platform"/>
            <consortium name="The Broad Institute Genome Sequencing Center for Infectious Disease"/>
            <person name="Cerqueira G."/>
            <person name="Feldgarden M."/>
            <person name="Courvalin P."/>
            <person name="Perichon B."/>
            <person name="Grillot-Courvalin C."/>
            <person name="Clermont D."/>
            <person name="Rocha E."/>
            <person name="Yoon E.-J."/>
            <person name="Nemec A."/>
            <person name="Walker B."/>
            <person name="Young S.K."/>
            <person name="Zeng Q."/>
            <person name="Gargeya S."/>
            <person name="Fitzgerald M."/>
            <person name="Haas B."/>
            <person name="Abouelleil A."/>
            <person name="Alvarado L."/>
            <person name="Arachchi H.M."/>
            <person name="Berlin A.M."/>
            <person name="Chapman S.B."/>
            <person name="Dewar J."/>
            <person name="Goldberg J."/>
            <person name="Griggs A."/>
            <person name="Gujja S."/>
            <person name="Hansen M."/>
            <person name="Howarth C."/>
            <person name="Imamovic A."/>
            <person name="Larimer J."/>
            <person name="McCowan C."/>
            <person name="Murphy C."/>
            <person name="Neiman D."/>
            <person name="Pearson M."/>
            <person name="Priest M."/>
            <person name="Roberts A."/>
            <person name="Saif S."/>
            <person name="Shea T."/>
            <person name="Sisk P."/>
            <person name="Sykes S."/>
            <person name="Wortman J."/>
            <person name="Nusbaum C."/>
            <person name="Birren B."/>
        </authorList>
    </citation>
    <scope>NUCLEOTIDE SEQUENCE [LARGE SCALE GENOMIC DNA]</scope>
    <source>
        <strain evidence="4 5">ANC 3835</strain>
    </source>
</reference>
<name>N9F585_9GAMM</name>
<dbReference type="Proteomes" id="UP000018417">
    <property type="component" value="Unassembled WGS sequence"/>
</dbReference>
<dbReference type="Gene3D" id="3.40.630.30">
    <property type="match status" value="1"/>
</dbReference>
<feature type="domain" description="N-acetyltransferase" evidence="3">
    <location>
        <begin position="1"/>
        <end position="149"/>
    </location>
</feature>
<dbReference type="PATRIC" id="fig|1217649.3.peg.3249"/>
<dbReference type="RefSeq" id="WP_005056760.1">
    <property type="nucleotide sequence ID" value="NZ_KB849762.1"/>
</dbReference>
<sequence length="149" mass="17684">MNLRALHQDDYENWLLMWKAYQSFYQVKIDQQITMNTFARLLSPQEDMHCLVIEDDSDQLIGFVHFIFHRSTWTIGDYCYLQDLFVNPNARASGLGRKLIEAVYEKAAARNCSRVYWLTHESNDQARMLYDKVAINAGFIQYRKNLENF</sequence>
<evidence type="ECO:0000313" key="4">
    <source>
        <dbReference type="EMBL" id="ENW02475.1"/>
    </source>
</evidence>
<dbReference type="GO" id="GO:0008080">
    <property type="term" value="F:N-acetyltransferase activity"/>
    <property type="evidence" value="ECO:0007669"/>
    <property type="project" value="TreeGrafter"/>
</dbReference>
<dbReference type="PANTHER" id="PTHR10545">
    <property type="entry name" value="DIAMINE N-ACETYLTRANSFERASE"/>
    <property type="match status" value="1"/>
</dbReference>